<proteinExistence type="predicted"/>
<keyword evidence="5 6" id="KW-0472">Membrane</keyword>
<dbReference type="GO" id="GO:0005886">
    <property type="term" value="C:plasma membrane"/>
    <property type="evidence" value="ECO:0007669"/>
    <property type="project" value="UniProtKB-SubCell"/>
</dbReference>
<dbReference type="GO" id="GO:0030420">
    <property type="term" value="P:establishment of competence for transformation"/>
    <property type="evidence" value="ECO:0007669"/>
    <property type="project" value="InterPro"/>
</dbReference>
<feature type="transmembrane region" description="Helical" evidence="6">
    <location>
        <begin position="6"/>
        <end position="23"/>
    </location>
</feature>
<protein>
    <submittedName>
        <fullName evidence="8">Competence protein ComEC</fullName>
    </submittedName>
</protein>
<keyword evidence="3 6" id="KW-0812">Transmembrane</keyword>
<dbReference type="STRING" id="937334.SAMN05444406_1379"/>
<feature type="transmembrane region" description="Helical" evidence="6">
    <location>
        <begin position="30"/>
        <end position="48"/>
    </location>
</feature>
<dbReference type="InterPro" id="IPR036866">
    <property type="entry name" value="RibonucZ/Hydroxyglut_hydro"/>
</dbReference>
<dbReference type="InterPro" id="IPR025405">
    <property type="entry name" value="DUF4131"/>
</dbReference>
<dbReference type="InterPro" id="IPR052159">
    <property type="entry name" value="Competence_DNA_uptake"/>
</dbReference>
<dbReference type="InterPro" id="IPR004477">
    <property type="entry name" value="ComEC_N"/>
</dbReference>
<dbReference type="InterPro" id="IPR035681">
    <property type="entry name" value="ComA-like_MBL"/>
</dbReference>
<evidence type="ECO:0000259" key="7">
    <source>
        <dbReference type="SMART" id="SM00849"/>
    </source>
</evidence>
<dbReference type="InterPro" id="IPR001279">
    <property type="entry name" value="Metallo-B-lactamas"/>
</dbReference>
<reference evidence="8 9" key="1">
    <citation type="submission" date="2016-10" db="EMBL/GenBank/DDBJ databases">
        <authorList>
            <person name="de Groot N.N."/>
        </authorList>
    </citation>
    <scope>NUCLEOTIDE SEQUENCE [LARGE SCALE GENOMIC DNA]</scope>
    <source>
        <strain evidence="8 9">DSM 20678</strain>
    </source>
</reference>
<evidence type="ECO:0000313" key="8">
    <source>
        <dbReference type="EMBL" id="SFQ39436.1"/>
    </source>
</evidence>
<evidence type="ECO:0000256" key="4">
    <source>
        <dbReference type="ARBA" id="ARBA00022989"/>
    </source>
</evidence>
<dbReference type="AlphaFoldDB" id="A0A1I5Y5F2"/>
<dbReference type="Pfam" id="PF03772">
    <property type="entry name" value="Competence"/>
    <property type="match status" value="1"/>
</dbReference>
<dbReference type="SMART" id="SM00849">
    <property type="entry name" value="Lactamase_B"/>
    <property type="match status" value="1"/>
</dbReference>
<feature type="transmembrane region" description="Helical" evidence="6">
    <location>
        <begin position="501"/>
        <end position="521"/>
    </location>
</feature>
<dbReference type="RefSeq" id="WP_177206157.1">
    <property type="nucleotide sequence ID" value="NZ_FOXR01000037.1"/>
</dbReference>
<evidence type="ECO:0000256" key="3">
    <source>
        <dbReference type="ARBA" id="ARBA00022692"/>
    </source>
</evidence>
<feature type="transmembrane region" description="Helical" evidence="6">
    <location>
        <begin position="467"/>
        <end position="489"/>
    </location>
</feature>
<comment type="subcellular location">
    <subcellularLocation>
        <location evidence="1">Cell membrane</location>
        <topology evidence="1">Multi-pass membrane protein</topology>
    </subcellularLocation>
</comment>
<dbReference type="Proteomes" id="UP000198577">
    <property type="component" value="Unassembled WGS sequence"/>
</dbReference>
<dbReference type="SUPFAM" id="SSF56281">
    <property type="entry name" value="Metallo-hydrolase/oxidoreductase"/>
    <property type="match status" value="1"/>
</dbReference>
<evidence type="ECO:0000256" key="6">
    <source>
        <dbReference type="SAM" id="Phobius"/>
    </source>
</evidence>
<evidence type="ECO:0000256" key="5">
    <source>
        <dbReference type="ARBA" id="ARBA00023136"/>
    </source>
</evidence>
<dbReference type="NCBIfam" id="TIGR00360">
    <property type="entry name" value="ComEC_N-term"/>
    <property type="match status" value="1"/>
</dbReference>
<feature type="transmembrane region" description="Helical" evidence="6">
    <location>
        <begin position="403"/>
        <end position="427"/>
    </location>
</feature>
<dbReference type="EMBL" id="FOXR01000037">
    <property type="protein sequence ID" value="SFQ39436.1"/>
    <property type="molecule type" value="Genomic_DNA"/>
</dbReference>
<dbReference type="CDD" id="cd07731">
    <property type="entry name" value="ComA-like_MBL-fold"/>
    <property type="match status" value="1"/>
</dbReference>
<evidence type="ECO:0000256" key="2">
    <source>
        <dbReference type="ARBA" id="ARBA00022475"/>
    </source>
</evidence>
<feature type="transmembrane region" description="Helical" evidence="6">
    <location>
        <begin position="255"/>
        <end position="279"/>
    </location>
</feature>
<feature type="transmembrane region" description="Helical" evidence="6">
    <location>
        <begin position="54"/>
        <end position="71"/>
    </location>
</feature>
<accession>A0A1I5Y5F2</accession>
<keyword evidence="9" id="KW-1185">Reference proteome</keyword>
<evidence type="ECO:0000256" key="1">
    <source>
        <dbReference type="ARBA" id="ARBA00004651"/>
    </source>
</evidence>
<dbReference type="Gene3D" id="3.60.15.10">
    <property type="entry name" value="Ribonuclease Z/Hydroxyacylglutathione hydrolase-like"/>
    <property type="match status" value="1"/>
</dbReference>
<name>A0A1I5Y5F2_9FIRM</name>
<sequence>MTVWVKRPAIWLTSAYIIGIVVGTRLSKELALFAGVAAVLVAGMAWMLERKSNAGLIPVLILFGLFGILAVQVRLNPTNPLGDITDKLVQIQGQIVESPRYTQQRDIYVVETLWVVAEGDKRNVKTKVQVSVYPEGQQKERQRYSYGDIVEVRGRLEEPPGQRNPKGFDYRAYLQRRGIYNVMSVQPYSIKKTGVGSLPYVMSLIYALKSRAEAVFDLYVGGEEGALVKTMLLGQKWLLPSEVQRDFQTTGLSHVLAISGLHVGFIAAALSSIAGLLCLTKKQAFVFQVCLLCLYCAMVGAAPSVVRAVVMAALLLGGKAVGRQPDMLNNLFVAAFSILLVRPLDLFDVGFQLSFAAVAGIILFAECFESWLKFLPRWMAAGLSVTLSAQLGVWPIIAYHFNAFSVVAMIANLFLVPLSGLLVLMGFALMVGALLIPPMGVLLGPPVKLLCFLLVRGNEVFAAIPWAFIRVVSPSCLFLACYYLAIWFLSPEKPGWVRRPFLWCGVMAAVLLLARILAPLLDNDLEVVFLDVGQGDCIYIKTPDEKYILIDGGGRSASHTGTFDVGEDIVVPFLLKNGVGHLDLVVMSHAHDDHIGGLVAVFENIPVRAFMEYPPGEKSDKYIRLKELVLEKGIKNVYAYAGLSYRVGNDVWLDVVYPQAEGVQPEALFDRGDNNRSLVILLRYRDATMLFTGDIEADVEEHLSKNWNLPIDILKVAHHGSNTSSSDEWLEVLRPQLAVIQVGENTFGHPSPEVLQRLENRGAKVLRNDHHGAVIARYTGRKWRIRCMIDEW</sequence>
<dbReference type="InterPro" id="IPR004797">
    <property type="entry name" value="Competence_ComEC/Rec2"/>
</dbReference>
<dbReference type="Pfam" id="PF13567">
    <property type="entry name" value="DUF4131"/>
    <property type="match status" value="1"/>
</dbReference>
<dbReference type="NCBIfam" id="TIGR00361">
    <property type="entry name" value="ComEC_Rec2"/>
    <property type="match status" value="1"/>
</dbReference>
<feature type="transmembrane region" description="Helical" evidence="6">
    <location>
        <begin position="350"/>
        <end position="368"/>
    </location>
</feature>
<feature type="transmembrane region" description="Helical" evidence="6">
    <location>
        <begin position="380"/>
        <end position="397"/>
    </location>
</feature>
<dbReference type="Pfam" id="PF00753">
    <property type="entry name" value="Lactamase_B"/>
    <property type="match status" value="1"/>
</dbReference>
<organism evidence="8 9">
    <name type="scientific">Caldicoprobacter faecalis</name>
    <dbReference type="NCBI Taxonomy" id="937334"/>
    <lineage>
        <taxon>Bacteria</taxon>
        <taxon>Bacillati</taxon>
        <taxon>Bacillota</taxon>
        <taxon>Clostridia</taxon>
        <taxon>Caldicoprobacterales</taxon>
        <taxon>Caldicoprobacteraceae</taxon>
        <taxon>Caldicoprobacter</taxon>
    </lineage>
</organism>
<feature type="transmembrane region" description="Helical" evidence="6">
    <location>
        <begin position="285"/>
        <end position="315"/>
    </location>
</feature>
<feature type="transmembrane region" description="Helical" evidence="6">
    <location>
        <begin position="434"/>
        <end position="455"/>
    </location>
</feature>
<evidence type="ECO:0000313" key="9">
    <source>
        <dbReference type="Proteomes" id="UP000198577"/>
    </source>
</evidence>
<keyword evidence="4 6" id="KW-1133">Transmembrane helix</keyword>
<gene>
    <name evidence="8" type="ORF">SAMN05444406_1379</name>
</gene>
<dbReference type="PANTHER" id="PTHR30619:SF1">
    <property type="entry name" value="RECOMBINATION PROTEIN 2"/>
    <property type="match status" value="1"/>
</dbReference>
<keyword evidence="2" id="KW-1003">Cell membrane</keyword>
<feature type="domain" description="Metallo-beta-lactamase" evidence="7">
    <location>
        <begin position="534"/>
        <end position="744"/>
    </location>
</feature>
<dbReference type="PANTHER" id="PTHR30619">
    <property type="entry name" value="DNA INTERNALIZATION/COMPETENCE PROTEIN COMEC/REC2"/>
    <property type="match status" value="1"/>
</dbReference>